<evidence type="ECO:0000259" key="20">
    <source>
        <dbReference type="PROSITE" id="PS51285"/>
    </source>
</evidence>
<evidence type="ECO:0000256" key="4">
    <source>
        <dbReference type="ARBA" id="ARBA00022490"/>
    </source>
</evidence>
<dbReference type="InterPro" id="IPR001849">
    <property type="entry name" value="PH_domain"/>
</dbReference>
<dbReference type="OrthoDB" id="2156623at2759"/>
<dbReference type="SMART" id="SM00036">
    <property type="entry name" value="CNH"/>
    <property type="match status" value="1"/>
</dbReference>
<feature type="region of interest" description="Disordered" evidence="15">
    <location>
        <begin position="2539"/>
        <end position="2564"/>
    </location>
</feature>
<comment type="subcellular location">
    <subcellularLocation>
        <location evidence="2">Cytoplasm</location>
    </subcellularLocation>
</comment>
<keyword evidence="7" id="KW-0808">Transferase</keyword>
<feature type="region of interest" description="Disordered" evidence="15">
    <location>
        <begin position="681"/>
        <end position="700"/>
    </location>
</feature>
<feature type="coiled-coil region" evidence="14">
    <location>
        <begin position="1622"/>
        <end position="1656"/>
    </location>
</feature>
<evidence type="ECO:0000256" key="3">
    <source>
        <dbReference type="ARBA" id="ARBA00012513"/>
    </source>
</evidence>
<evidence type="ECO:0000256" key="7">
    <source>
        <dbReference type="ARBA" id="ARBA00022679"/>
    </source>
</evidence>
<dbReference type="Gene3D" id="1.10.287.1490">
    <property type="match status" value="1"/>
</dbReference>
<evidence type="ECO:0000256" key="5">
    <source>
        <dbReference type="ARBA" id="ARBA00022527"/>
    </source>
</evidence>
<keyword evidence="4" id="KW-0963">Cytoplasm</keyword>
<evidence type="ECO:0000256" key="14">
    <source>
        <dbReference type="SAM" id="Coils"/>
    </source>
</evidence>
<organism evidence="21 22">
    <name type="scientific">Mizuhopecten yessoensis</name>
    <name type="common">Japanese scallop</name>
    <name type="synonym">Patinopecten yessoensis</name>
    <dbReference type="NCBI Taxonomy" id="6573"/>
    <lineage>
        <taxon>Eukaryota</taxon>
        <taxon>Metazoa</taxon>
        <taxon>Spiralia</taxon>
        <taxon>Lophotrochozoa</taxon>
        <taxon>Mollusca</taxon>
        <taxon>Bivalvia</taxon>
        <taxon>Autobranchia</taxon>
        <taxon>Pteriomorphia</taxon>
        <taxon>Pectinida</taxon>
        <taxon>Pectinoidea</taxon>
        <taxon>Pectinidae</taxon>
        <taxon>Mizuhopecten</taxon>
    </lineage>
</organism>
<dbReference type="InterPro" id="IPR046349">
    <property type="entry name" value="C1-like_sf"/>
</dbReference>
<dbReference type="InterPro" id="IPR050839">
    <property type="entry name" value="Rho-assoc_Ser/Thr_Kinase"/>
</dbReference>
<feature type="coiled-coil region" evidence="14">
    <location>
        <begin position="778"/>
        <end position="1465"/>
    </location>
</feature>
<comment type="catalytic activity">
    <reaction evidence="12">
        <text>L-seryl-[protein] + ATP = O-phospho-L-seryl-[protein] + ADP + H(+)</text>
        <dbReference type="Rhea" id="RHEA:17989"/>
        <dbReference type="Rhea" id="RHEA-COMP:9863"/>
        <dbReference type="Rhea" id="RHEA-COMP:11604"/>
        <dbReference type="ChEBI" id="CHEBI:15378"/>
        <dbReference type="ChEBI" id="CHEBI:29999"/>
        <dbReference type="ChEBI" id="CHEBI:30616"/>
        <dbReference type="ChEBI" id="CHEBI:83421"/>
        <dbReference type="ChEBI" id="CHEBI:456216"/>
        <dbReference type="EC" id="2.7.11.1"/>
    </reaction>
</comment>
<dbReference type="PANTHER" id="PTHR22988:SF71">
    <property type="entry name" value="CITRON RHO-INTERACTING KINASE"/>
    <property type="match status" value="1"/>
</dbReference>
<reference evidence="21 22" key="1">
    <citation type="journal article" date="2017" name="Nat. Ecol. Evol.">
        <title>Scallop genome provides insights into evolution of bilaterian karyotype and development.</title>
        <authorList>
            <person name="Wang S."/>
            <person name="Zhang J."/>
            <person name="Jiao W."/>
            <person name="Li J."/>
            <person name="Xun X."/>
            <person name="Sun Y."/>
            <person name="Guo X."/>
            <person name="Huan P."/>
            <person name="Dong B."/>
            <person name="Zhang L."/>
            <person name="Hu X."/>
            <person name="Sun X."/>
            <person name="Wang J."/>
            <person name="Zhao C."/>
            <person name="Wang Y."/>
            <person name="Wang D."/>
            <person name="Huang X."/>
            <person name="Wang R."/>
            <person name="Lv J."/>
            <person name="Li Y."/>
            <person name="Zhang Z."/>
            <person name="Liu B."/>
            <person name="Lu W."/>
            <person name="Hui Y."/>
            <person name="Liang J."/>
            <person name="Zhou Z."/>
            <person name="Hou R."/>
            <person name="Li X."/>
            <person name="Liu Y."/>
            <person name="Li H."/>
            <person name="Ning X."/>
            <person name="Lin Y."/>
            <person name="Zhao L."/>
            <person name="Xing Q."/>
            <person name="Dou J."/>
            <person name="Li Y."/>
            <person name="Mao J."/>
            <person name="Guo H."/>
            <person name="Dou H."/>
            <person name="Li T."/>
            <person name="Mu C."/>
            <person name="Jiang W."/>
            <person name="Fu Q."/>
            <person name="Fu X."/>
            <person name="Miao Y."/>
            <person name="Liu J."/>
            <person name="Yu Q."/>
            <person name="Li R."/>
            <person name="Liao H."/>
            <person name="Li X."/>
            <person name="Kong Y."/>
            <person name="Jiang Z."/>
            <person name="Chourrout D."/>
            <person name="Li R."/>
            <person name="Bao Z."/>
        </authorList>
    </citation>
    <scope>NUCLEOTIDE SEQUENCE [LARGE SCALE GENOMIC DNA]</scope>
    <source>
        <strain evidence="21 22">PY_sf001</strain>
    </source>
</reference>
<dbReference type="GO" id="GO:0035091">
    <property type="term" value="F:phosphatidylinositol binding"/>
    <property type="evidence" value="ECO:0007669"/>
    <property type="project" value="InterPro"/>
</dbReference>
<keyword evidence="14" id="KW-0175">Coiled coil</keyword>
<name>A0A210Q6D6_MIZYE</name>
<dbReference type="Gene3D" id="3.30.60.20">
    <property type="match status" value="1"/>
</dbReference>
<feature type="domain" description="PH" evidence="16">
    <location>
        <begin position="2058"/>
        <end position="2172"/>
    </location>
</feature>
<dbReference type="SUPFAM" id="SSF57889">
    <property type="entry name" value="Cysteine-rich domain"/>
    <property type="match status" value="1"/>
</dbReference>
<dbReference type="PROSITE" id="PS00108">
    <property type="entry name" value="PROTEIN_KINASE_ST"/>
    <property type="match status" value="1"/>
</dbReference>
<keyword evidence="8 13" id="KW-0547">Nucleotide-binding</keyword>
<dbReference type="PROSITE" id="PS50219">
    <property type="entry name" value="CNH"/>
    <property type="match status" value="1"/>
</dbReference>
<dbReference type="PROSITE" id="PS50011">
    <property type="entry name" value="PROTEIN_KINASE_DOM"/>
    <property type="match status" value="1"/>
</dbReference>
<dbReference type="InterPro" id="IPR037708">
    <property type="entry name" value="CRIK_dom"/>
</dbReference>
<dbReference type="Gene3D" id="1.10.510.10">
    <property type="entry name" value="Transferase(Phosphotransferase) domain 1"/>
    <property type="match status" value="1"/>
</dbReference>
<dbReference type="SUPFAM" id="SSF56112">
    <property type="entry name" value="Protein kinase-like (PK-like)"/>
    <property type="match status" value="1"/>
</dbReference>
<sequence>MALDLKKVLKVIILKDVNASKVNGQCITLLFEIVIFFTCTVDLPQFSYFGHGKSSDVEMEMSLDSICHRIRVLDDLVQGNVETSEIHTSLVTKEGLLDALITLYDECGHEFVKQNKHVAAFVKKYGKTICEIKKIRIRATDFEVKDAIGRGHFGEVLVVREKSTDIVYAMKILRKNETLAQQEISFYEEERDIMAKATSPWITRLHYAFQDSLNLHLVMDFHAGGDLLTLLSRHDDIFEESMARFYLAEMTLSIDALHNMGYVHRDVKPENILLDCQGHVKLADFGSAAKLSSDGLVSSQMPVGTPDYVSPELLITMNNDQRKSNSGVEVDWWSLGICLYEMLFGKTPFTDEGGSMVVTYSNIMNFKKCLKFPENHHVSSSGVSLIRSLLAEKDDRLSFRDITKHKFFCSINWDDIRQETPPFVPHLSCLDDTSNFEELERVRYQPTFEDFQKPQEFTGKDLPFVGFTYIRKQNQDGQPKNIKCCSGSDSSSETDFSSTETEYLAPARAPHSPGHTDLQVTLTVKVAELQTLKEDCHKLEETECRLKAEVERLKFKGQEKDDELCRLNIENEGLQVDLQRYVERSEDWKEQLEVALHERDQLELKAENLLVDVKDMQTEADQIETEIHRSEMEEIQDMVVELEQDKCNLRTKLKSREKQLALCREQIESQQDQISKLQRKLDKEQRKSLDGMKRDVSSMEKRNEAWRHKIEGKNMEVMTLNIKLQEMEELLEVYQLQEKDFMEREQELLRRVDGGGLIDKMELRVWLKSCPMQESKDSENRKRRIEELEQHVTMLDNQAEEWREKEDGFQETIDQLQREMDTLLQELKTSEKSKHSLAHQVRFYQEEAKQLKQRLQDLSENVKQVSQDEDEKTKHTSLVEKRVKDLEADVELLRTERRHLLADVIKFQEEADNKTFKVAELERVHTHVTQTISRMTSRLERLERQLTDSRDREVEVRLRAKEHADFRLKVANEKIKGLEEEKASLGKKQDDIKSEMDSLKLQVCRLEGGKSEASSLKDECDRKSSELIETKNQLSKSKEEKFDLSQKVRRLTDDKDNLERSVSKLEERVEKLNKRLKEAESQAREVIVLRSEKEGLERRNEHLQKETSKLNELTTVQKERDALTVKLQSVEKELEEQKLLATKRWNKIADAEDIRQTNNYLESKVKDQQEKVEQLEIKVKSLEGDLKASKERENRIQSLMEEVDRLRLEKKSLEVKMRELQVEWESKQRETTGNKREVHVMEEKFSKEKEKHDQVIVELRRELHDANLALSEARSLLAASERQERNNKERYESEIRDLQLKLHRSENIIDLEQELKLLKSQAEKSTRQYKEMEDRISSLQKEKSSINMEKHMIQDQLVQKEHECELETQKVSKLQTVCSELEEQLQELEALTEEHDRQQSEWNNIRETFETAVVEREEEIEGTSHRLHALEQAKQTASEKVANIKKQMTSTKASHKAEIEALNHRIWEIQRAGLKNEAKVSELKEHNMQLKCVADSQKRNLEADLDEKRALKEEISTVMTECQDLRTKNLKLKHHLDEAMDKFELIFGEKMDLEGFTDALQGVHFLEKYKFESTIGQQMKLIDYLHALWAENSATKKKKSGSKLFGSAKTKDVLSPGNPMPYLDLQTALDQERKRCNKLQEQNEKLRQEKFAQANEWCEENTIPGASEKNQSVLKLMGSLKENDTLTPSDRVAVAALVRSPSAHSASVNLLTPSVKRSSSVYSYSLPQTASQRMHHNIPHRFITGLNTRATKCAVCLGSVPFVKQASKCQECHMSATWYVSQSVSQQLHYNYRVYCYRVSHGMSPKVGLSSSIIITVYAVTECRMSVTWYVTQSGSQQLHYNYRVYCYRVPHGISPKVCLSSYIIITVYTVTEYHMSAAWYVTHSVSQQLHYDYRVYCYRVSHGMSPKVCLSSSIIITVYAVTECRMSATWYVSQSVSQQLHYTYRVYCYRMPHGMSPKVCLSSSSIITVYTVTEYHMVCHPKVPHGISPKVCLSSSSIITVYTVTEYHMVCHPKCVSAAPATCGLPTEYVQHFQEIMSLDENTPVNRKLSLCKDDKPIHMQGFLKIPSTGTQGWERKWASLEDNILMLYNNETDANPIDSFNLNPQETDVTVHSAISTAELPNTAQTDLNHVIKVEHEPLTTCWPGRVLYLMAMNFSEKSKWVASFEGAVKNLQKKDSVKRQKLQTTVIMELMGEKRLDINCTKVFSKQMLLLGADEGLYAVSMQIGKPTTKVKLAGFKSVHQIEIISAVGMVIMVIGKNRRVVWVDKKLIKIKLDQATGNESPPVHYDEVEGMFCCTLLEVKRYHDTVYMCVGMVDRVIILKYNTDLRAFCVRKELMTSAPCSCMCITNDFVIVGTDKFYRIDLEHPAMTEFVDKKDNSLAFAAFGAAIHKSFPIDVVKVSPEGLPLEYLLCFHEFGVFVDIKGRRSRPKDLKWSCLPLAFGYSEPFLYIIYFNSVQGITIPADKDDTRGKQTILDMHCPRYLGRAIRIGGVYVSISDGQGTQLVCLRGNDGMNINYYEDNKENKYSLAVNKGKGRFGSPRRGNTMGSSHMRRQLSGSSLDSNFSEVSSVSTATSVESCTTYGSEI</sequence>
<evidence type="ECO:0000256" key="10">
    <source>
        <dbReference type="ARBA" id="ARBA00022840"/>
    </source>
</evidence>
<dbReference type="STRING" id="6573.A0A210Q6D6"/>
<dbReference type="EMBL" id="NEDP02004827">
    <property type="protein sequence ID" value="OWF44281.1"/>
    <property type="molecule type" value="Genomic_DNA"/>
</dbReference>
<dbReference type="SMART" id="SM00233">
    <property type="entry name" value="PH"/>
    <property type="match status" value="1"/>
</dbReference>
<dbReference type="Pfam" id="PF00780">
    <property type="entry name" value="CNH"/>
    <property type="match status" value="1"/>
</dbReference>
<dbReference type="GO" id="GO:0004674">
    <property type="term" value="F:protein serine/threonine kinase activity"/>
    <property type="evidence" value="ECO:0007669"/>
    <property type="project" value="UniProtKB-KW"/>
</dbReference>
<dbReference type="FunFam" id="3.30.200.20:FF:000017">
    <property type="entry name" value="Non-specific serine/threonine protein kinase"/>
    <property type="match status" value="1"/>
</dbReference>
<evidence type="ECO:0000256" key="12">
    <source>
        <dbReference type="ARBA" id="ARBA00048679"/>
    </source>
</evidence>
<dbReference type="GO" id="GO:0005524">
    <property type="term" value="F:ATP binding"/>
    <property type="evidence" value="ECO:0007669"/>
    <property type="project" value="UniProtKB-UniRule"/>
</dbReference>
<comment type="cofactor">
    <cofactor evidence="1">
        <name>Mg(2+)</name>
        <dbReference type="ChEBI" id="CHEBI:18420"/>
    </cofactor>
</comment>
<dbReference type="FunFam" id="2.30.29.30:FF:000081">
    <property type="entry name" value="Citron rho-interacting serine/threonine kinase"/>
    <property type="match status" value="1"/>
</dbReference>
<evidence type="ECO:0000313" key="21">
    <source>
        <dbReference type="EMBL" id="OWF44281.1"/>
    </source>
</evidence>
<feature type="binding site" evidence="13">
    <location>
        <position position="171"/>
    </location>
    <ligand>
        <name>ATP</name>
        <dbReference type="ChEBI" id="CHEBI:30616"/>
    </ligand>
</feature>
<comment type="caution">
    <text evidence="21">The sequence shown here is derived from an EMBL/GenBank/DDBJ whole genome shotgun (WGS) entry which is preliminary data.</text>
</comment>
<dbReference type="CDD" id="cd05601">
    <property type="entry name" value="STKc_CRIK"/>
    <property type="match status" value="1"/>
</dbReference>
<dbReference type="Gene3D" id="2.30.29.30">
    <property type="entry name" value="Pleckstrin-homology domain (PH domain)/Phosphotyrosine-binding domain (PTB)"/>
    <property type="match status" value="1"/>
</dbReference>
<evidence type="ECO:0000256" key="15">
    <source>
        <dbReference type="SAM" id="MobiDB-lite"/>
    </source>
</evidence>
<feature type="coiled-coil region" evidence="14">
    <location>
        <begin position="1494"/>
        <end position="1542"/>
    </location>
</feature>
<evidence type="ECO:0000259" key="17">
    <source>
        <dbReference type="PROSITE" id="PS50011"/>
    </source>
</evidence>
<dbReference type="InterPro" id="IPR001180">
    <property type="entry name" value="CNH_dom"/>
</dbReference>
<evidence type="ECO:0000256" key="6">
    <source>
        <dbReference type="ARBA" id="ARBA00022553"/>
    </source>
</evidence>
<evidence type="ECO:0000256" key="9">
    <source>
        <dbReference type="ARBA" id="ARBA00022777"/>
    </source>
</evidence>
<dbReference type="InterPro" id="IPR000961">
    <property type="entry name" value="AGC-kinase_C"/>
</dbReference>
<evidence type="ECO:0000313" key="22">
    <source>
        <dbReference type="Proteomes" id="UP000242188"/>
    </source>
</evidence>
<protein>
    <recommendedName>
        <fullName evidence="3">non-specific serine/threonine protein kinase</fullName>
        <ecNumber evidence="3">2.7.11.1</ecNumber>
    </recommendedName>
</protein>
<evidence type="ECO:0000256" key="2">
    <source>
        <dbReference type="ARBA" id="ARBA00004496"/>
    </source>
</evidence>
<dbReference type="EC" id="2.7.11.1" evidence="3"/>
<feature type="domain" description="AGC-kinase C-terminal" evidence="20">
    <location>
        <begin position="409"/>
        <end position="479"/>
    </location>
</feature>
<dbReference type="InterPro" id="IPR011993">
    <property type="entry name" value="PH-like_dom_sf"/>
</dbReference>
<dbReference type="PROSITE" id="PS50003">
    <property type="entry name" value="PH_DOMAIN"/>
    <property type="match status" value="1"/>
</dbReference>
<keyword evidence="5" id="KW-0723">Serine/threonine-protein kinase</keyword>
<dbReference type="InterPro" id="IPR008271">
    <property type="entry name" value="Ser/Thr_kinase_AS"/>
</dbReference>
<proteinExistence type="predicted"/>
<dbReference type="InterPro" id="IPR004152">
    <property type="entry name" value="GAT_dom"/>
</dbReference>
<feature type="domain" description="Protein kinase" evidence="17">
    <location>
        <begin position="142"/>
        <end position="408"/>
    </location>
</feature>
<gene>
    <name evidence="21" type="ORF">KP79_PYT15815</name>
</gene>
<dbReference type="PROSITE" id="PS50909">
    <property type="entry name" value="GAT"/>
    <property type="match status" value="1"/>
</dbReference>
<dbReference type="GO" id="GO:0005737">
    <property type="term" value="C:cytoplasm"/>
    <property type="evidence" value="ECO:0007669"/>
    <property type="project" value="UniProtKB-SubCell"/>
</dbReference>
<evidence type="ECO:0000256" key="1">
    <source>
        <dbReference type="ARBA" id="ARBA00001946"/>
    </source>
</evidence>
<keyword evidence="22" id="KW-1185">Reference proteome</keyword>
<keyword evidence="6" id="KW-0597">Phosphoprotein</keyword>
<dbReference type="Pfam" id="PF00169">
    <property type="entry name" value="PH"/>
    <property type="match status" value="1"/>
</dbReference>
<dbReference type="GO" id="GO:0000281">
    <property type="term" value="P:mitotic cytokinesis"/>
    <property type="evidence" value="ECO:0007669"/>
    <property type="project" value="InterPro"/>
</dbReference>
<keyword evidence="10 13" id="KW-0067">ATP-binding</keyword>
<comment type="catalytic activity">
    <reaction evidence="11">
        <text>L-threonyl-[protein] + ATP = O-phospho-L-threonyl-[protein] + ADP + H(+)</text>
        <dbReference type="Rhea" id="RHEA:46608"/>
        <dbReference type="Rhea" id="RHEA-COMP:11060"/>
        <dbReference type="Rhea" id="RHEA-COMP:11605"/>
        <dbReference type="ChEBI" id="CHEBI:15378"/>
        <dbReference type="ChEBI" id="CHEBI:30013"/>
        <dbReference type="ChEBI" id="CHEBI:30616"/>
        <dbReference type="ChEBI" id="CHEBI:61977"/>
        <dbReference type="ChEBI" id="CHEBI:456216"/>
        <dbReference type="EC" id="2.7.11.1"/>
    </reaction>
</comment>
<keyword evidence="9 21" id="KW-0418">Kinase</keyword>
<dbReference type="Proteomes" id="UP000242188">
    <property type="component" value="Unassembled WGS sequence"/>
</dbReference>
<evidence type="ECO:0000256" key="11">
    <source>
        <dbReference type="ARBA" id="ARBA00047899"/>
    </source>
</evidence>
<dbReference type="GO" id="GO:0005856">
    <property type="term" value="C:cytoskeleton"/>
    <property type="evidence" value="ECO:0007669"/>
    <property type="project" value="TreeGrafter"/>
</dbReference>
<dbReference type="SUPFAM" id="SSF50729">
    <property type="entry name" value="PH domain-like"/>
    <property type="match status" value="1"/>
</dbReference>
<evidence type="ECO:0000256" key="8">
    <source>
        <dbReference type="ARBA" id="ARBA00022741"/>
    </source>
</evidence>
<dbReference type="Gene3D" id="3.30.200.20">
    <property type="entry name" value="Phosphorylase Kinase, domain 1"/>
    <property type="match status" value="1"/>
</dbReference>
<evidence type="ECO:0000259" key="19">
    <source>
        <dbReference type="PROSITE" id="PS50909"/>
    </source>
</evidence>
<dbReference type="SMART" id="SM00133">
    <property type="entry name" value="S_TK_X"/>
    <property type="match status" value="1"/>
</dbReference>
<dbReference type="GO" id="GO:0043130">
    <property type="term" value="F:ubiquitin binding"/>
    <property type="evidence" value="ECO:0007669"/>
    <property type="project" value="InterPro"/>
</dbReference>
<evidence type="ECO:0000259" key="16">
    <source>
        <dbReference type="PROSITE" id="PS50003"/>
    </source>
</evidence>
<dbReference type="GO" id="GO:0031032">
    <property type="term" value="P:actomyosin structure organization"/>
    <property type="evidence" value="ECO:0007669"/>
    <property type="project" value="TreeGrafter"/>
</dbReference>
<dbReference type="PROSITE" id="PS51285">
    <property type="entry name" value="AGC_KINASE_CTER"/>
    <property type="match status" value="1"/>
</dbReference>
<dbReference type="Pfam" id="PF00069">
    <property type="entry name" value="Pkinase"/>
    <property type="match status" value="1"/>
</dbReference>
<accession>A0A210Q6D6</accession>
<dbReference type="InterPro" id="IPR011009">
    <property type="entry name" value="Kinase-like_dom_sf"/>
</dbReference>
<dbReference type="SMART" id="SM00220">
    <property type="entry name" value="S_TKc"/>
    <property type="match status" value="1"/>
</dbReference>
<feature type="domain" description="CNH" evidence="18">
    <location>
        <begin position="2198"/>
        <end position="2491"/>
    </location>
</feature>
<dbReference type="InterPro" id="IPR000719">
    <property type="entry name" value="Prot_kinase_dom"/>
</dbReference>
<feature type="domain" description="GAT" evidence="19">
    <location>
        <begin position="1292"/>
        <end position="1421"/>
    </location>
</feature>
<dbReference type="InterPro" id="IPR017441">
    <property type="entry name" value="Protein_kinase_ATP_BS"/>
</dbReference>
<dbReference type="CDD" id="cd00821">
    <property type="entry name" value="PH"/>
    <property type="match status" value="1"/>
</dbReference>
<evidence type="ECO:0000259" key="18">
    <source>
        <dbReference type="PROSITE" id="PS50219"/>
    </source>
</evidence>
<evidence type="ECO:0000256" key="13">
    <source>
        <dbReference type="PROSITE-ProRule" id="PRU10141"/>
    </source>
</evidence>
<dbReference type="FunFam" id="1.10.510.10:FF:000751">
    <property type="entry name" value="Non-specific serine/threonine protein kinase"/>
    <property type="match status" value="1"/>
</dbReference>
<dbReference type="PANTHER" id="PTHR22988">
    <property type="entry name" value="MYOTONIC DYSTROPHY S/T KINASE-RELATED"/>
    <property type="match status" value="1"/>
</dbReference>
<dbReference type="PROSITE" id="PS00107">
    <property type="entry name" value="PROTEIN_KINASE_ATP"/>
    <property type="match status" value="1"/>
</dbReference>